<feature type="region of interest" description="Disordered" evidence="1">
    <location>
        <begin position="1090"/>
        <end position="1126"/>
    </location>
</feature>
<dbReference type="OrthoDB" id="248945at2"/>
<feature type="signal peptide" evidence="3">
    <location>
        <begin position="1"/>
        <end position="29"/>
    </location>
</feature>
<dbReference type="Proteomes" id="UP000324974">
    <property type="component" value="Chromosome"/>
</dbReference>
<evidence type="ECO:0000313" key="5">
    <source>
        <dbReference type="Proteomes" id="UP000324974"/>
    </source>
</evidence>
<feature type="compositionally biased region" description="Low complexity" evidence="1">
    <location>
        <begin position="1090"/>
        <end position="1110"/>
    </location>
</feature>
<protein>
    <submittedName>
        <fullName evidence="4">Uncharacterized protein</fullName>
    </submittedName>
</protein>
<feature type="transmembrane region" description="Helical" evidence="2">
    <location>
        <begin position="1021"/>
        <end position="1040"/>
    </location>
</feature>
<feature type="chain" id="PRO_5022662634" evidence="3">
    <location>
        <begin position="30"/>
        <end position="1126"/>
    </location>
</feature>
<keyword evidence="2" id="KW-0472">Membrane</keyword>
<dbReference type="RefSeq" id="WP_149108711.1">
    <property type="nucleotide sequence ID" value="NZ_CP042425.1"/>
</dbReference>
<proteinExistence type="predicted"/>
<dbReference type="EMBL" id="CP042425">
    <property type="protein sequence ID" value="QEL13768.1"/>
    <property type="molecule type" value="Genomic_DNA"/>
</dbReference>
<evidence type="ECO:0000256" key="1">
    <source>
        <dbReference type="SAM" id="MobiDB-lite"/>
    </source>
</evidence>
<dbReference type="AlphaFoldDB" id="A0A5C1A9P7"/>
<evidence type="ECO:0000256" key="2">
    <source>
        <dbReference type="SAM" id="Phobius"/>
    </source>
</evidence>
<feature type="transmembrane region" description="Helical" evidence="2">
    <location>
        <begin position="1052"/>
        <end position="1072"/>
    </location>
</feature>
<organism evidence="4 5">
    <name type="scientific">Limnoglobus roseus</name>
    <dbReference type="NCBI Taxonomy" id="2598579"/>
    <lineage>
        <taxon>Bacteria</taxon>
        <taxon>Pseudomonadati</taxon>
        <taxon>Planctomycetota</taxon>
        <taxon>Planctomycetia</taxon>
        <taxon>Gemmatales</taxon>
        <taxon>Gemmataceae</taxon>
        <taxon>Limnoglobus</taxon>
    </lineage>
</organism>
<feature type="transmembrane region" description="Helical" evidence="2">
    <location>
        <begin position="997"/>
        <end position="1014"/>
    </location>
</feature>
<accession>A0A5C1A9P7</accession>
<dbReference type="KEGG" id="lrs:PX52LOC_00626"/>
<name>A0A5C1A9P7_9BACT</name>
<evidence type="ECO:0000313" key="4">
    <source>
        <dbReference type="EMBL" id="QEL13768.1"/>
    </source>
</evidence>
<keyword evidence="2" id="KW-1133">Transmembrane helix</keyword>
<sequence>MPRERSRLWPALSLFAALVLLCTSTPAQDSVKKPAAVKLPDGTIVFYTANPNEVAPKVDGVVLSAKEYQKLADQAEQLKKLRDAVKPVSPSVCAIRGRIETHGGKSVARLTLDYSFRTPSPRAVVLLGGQRAAPVSAVGPDGKIPLLELTADGLAVVVEQAGDQKVTLELEAAVAPRGGKNEVGFEVGLPKAAITTLTFDPPGGNVKKLTVGTRTPEPATPRPPELKRTTDDAGRYAAKADGKGVPLGPIDLLEVAWDAPASPATSVADTALSSDADVSVRVDDAQLETTTKLRLKGPAREWHVVLPREATVTVARPTAPNLEAISAPPATVTRPTDAKQPWKILTPDAGEWVVTATVPQSRPDATNAKHAGPYPVALAFVPGVPKQTGTVRIFAPTTILLKNFRHSAEIRRQDAPLGPDLPVAVFKFATADKKPLTLDFEARPTRGYTTVQPHHKLDLTRTGWRLRTEIRVRPVHSVIEQLTFDLPAGWHDPRVPPPDDRVDEVQAGAEVNGKRPVTILLANGQSEPFTLTVETLFGVPETATETTLLLPQFTHVLEREPQLTVTVPDGLTVRGSVREAAREAAPNPPPVELQPGGTPKPGTAVTQLAGTFEAPLARLDLAWQSYRAELTASVRADVTVGERQLTVVESIQFKASDPLGRAIRLRGPLNALAFQASPAVEPLSGGLWTLTPPADAKELAFTVSYAVPLPPRGAVDKPPSVEVPLIWPDATKIAAAVRVWGAGTGRRPANVQGAWEERPPEPSADRDALPWLTLAATGSMKPIPLTFDLLDTPDTSTVVVERAALQSWASPDGTVEGRARFLLKRWSPQGVEIEITSAGPPKVFVNKDKADNLTALPGGEEFVRTYHVPLPEARPTRPALVIEVQYTLPPQPRGEITLHPPQIRGAVLQSPAWWSAAVPGNTVPLVVGGPLLVEQRWGWRSGLPAPAAAVSPGELDRWFAGGATPVDADPWDVPTDEGVTGRQTAPAAVRILRVPRLPFVLACSFFALVFGLAVSRLRPRLVGPAVALGGVAAAVAAVLVPQPAAQVVSASVPGLLALALVLGLAAGLRWLARRRVTHLPTFRRGVVPVSASPSVGSGSGPRGSRNGMPPLEAVKSSPLLPPPSSS</sequence>
<evidence type="ECO:0000256" key="3">
    <source>
        <dbReference type="SAM" id="SignalP"/>
    </source>
</evidence>
<reference evidence="5" key="1">
    <citation type="submission" date="2019-08" db="EMBL/GenBank/DDBJ databases">
        <title>Limnoglobus roseus gen. nov., sp. nov., a novel freshwater planctomycete with a giant genome from the family Gemmataceae.</title>
        <authorList>
            <person name="Kulichevskaya I.S."/>
            <person name="Naumoff D.G."/>
            <person name="Miroshnikov K."/>
            <person name="Ivanova A."/>
            <person name="Philippov D.A."/>
            <person name="Hakobyan A."/>
            <person name="Rijpstra I.C."/>
            <person name="Sinninghe Damste J.S."/>
            <person name="Liesack W."/>
            <person name="Dedysh S.N."/>
        </authorList>
    </citation>
    <scope>NUCLEOTIDE SEQUENCE [LARGE SCALE GENOMIC DNA]</scope>
    <source>
        <strain evidence="5">PX52</strain>
    </source>
</reference>
<feature type="region of interest" description="Disordered" evidence="1">
    <location>
        <begin position="205"/>
        <end position="231"/>
    </location>
</feature>
<keyword evidence="2" id="KW-0812">Transmembrane</keyword>
<keyword evidence="3" id="KW-0732">Signal</keyword>
<gene>
    <name evidence="4" type="ORF">PX52LOC_00626</name>
</gene>
<keyword evidence="5" id="KW-1185">Reference proteome</keyword>